<dbReference type="InterPro" id="IPR042984">
    <property type="entry name" value="BBS12"/>
</dbReference>
<dbReference type="RefSeq" id="XP_072857778.1">
    <property type="nucleotide sequence ID" value="XM_073001677.1"/>
</dbReference>
<sequence length="728" mass="79774">MALRSMNTKRHTGLQQLSALAYTGRTLLGPAKSSKFIVDESTPGSVFVCSAVRLLENLDLDSAVGQLLNETIQAQNKEYKTGTTTLLFLVSAWSKAVLECLQQDVPLSVIVTVMSETLNSCIEHVEGFALSLHSIKQGTNDTPIEWNEKALFDISCGTSEGQGIEMKTSDIKLNRTALNLVEYPYECSKKSEERLACSTLQQANECSLWGSCVYSEVCATGSTVCSLNSINCTFAADKTMIQKNYSLQNCHLGVSDHKKRSKVTHSRYFSAVNESLSLKQTHQVGQFDGLSDLGQLAMSLSHGNSSAMKLVQDILRYQLQTGNKMAATAPFQFNILEIVTCCLPGMSESHSCIYPGYITLVPPETAAVVKHFQDKPFRVILVDGDLTEIYRHLGLNRPQNTRIFSGSASALRSSSSSWVDSVLDILIQSDINLVLVQGTVCKNLEERCLLNNIVIICQVAPNVLRAFSNTTRADKVTYLTQMNEHCIGKGICMKLCGIMEINWVEFGDQVPVALTAEGMTLVTAVLGCPITSKMQATEDCFWTCAYRVHYALHDQAVFPGGGTVEFLCLTYLENLAKEAENFFGELPCGSSWLAKSSEQYKPLVLNSLASGWHEYLCTLMCNTANCVSKFEASAFIQQHLRRAAESTSPSTYILDAFKNGALGAVSVGSVGSGSKALQVYDNVAAKREAWHRALDLVLLMLQTDAEIITGPKKDQLLKSEASSEFLFL</sequence>
<gene>
    <name evidence="2 3" type="primary">BBS12</name>
</gene>
<dbReference type="RefSeq" id="XP_020637148.2">
    <property type="nucleotide sequence ID" value="XM_020781489.2"/>
</dbReference>
<dbReference type="Gene3D" id="3.50.7.10">
    <property type="entry name" value="GroEL"/>
    <property type="match status" value="1"/>
</dbReference>
<keyword evidence="1" id="KW-1185">Reference proteome</keyword>
<dbReference type="PANTHER" id="PTHR46883">
    <property type="entry name" value="BARDET-BIEDL SYNDROME 12 PROTEIN"/>
    <property type="match status" value="1"/>
</dbReference>
<dbReference type="SUPFAM" id="SSF52029">
    <property type="entry name" value="GroEL apical domain-like"/>
    <property type="match status" value="1"/>
</dbReference>
<dbReference type="SUPFAM" id="SSF48592">
    <property type="entry name" value="GroEL equatorial domain-like"/>
    <property type="match status" value="1"/>
</dbReference>
<evidence type="ECO:0000313" key="3">
    <source>
        <dbReference type="RefSeq" id="XP_072857778.1"/>
    </source>
</evidence>
<reference evidence="2 3" key="1">
    <citation type="submission" date="2025-05" db="UniProtKB">
        <authorList>
            <consortium name="RefSeq"/>
        </authorList>
    </citation>
    <scope>IDENTIFICATION</scope>
</reference>
<dbReference type="OrthoDB" id="10037098at2759"/>
<dbReference type="InterPro" id="IPR002423">
    <property type="entry name" value="Cpn60/GroEL/TCP-1"/>
</dbReference>
<name>A0ABM5GJE4_9SAUR</name>
<dbReference type="GeneID" id="110072833"/>
<dbReference type="InterPro" id="IPR027413">
    <property type="entry name" value="GROEL-like_equatorial_sf"/>
</dbReference>
<evidence type="ECO:0000313" key="1">
    <source>
        <dbReference type="Proteomes" id="UP001652642"/>
    </source>
</evidence>
<dbReference type="InterPro" id="IPR027409">
    <property type="entry name" value="GroEL-like_apical_dom_sf"/>
</dbReference>
<organism evidence="1 3">
    <name type="scientific">Pogona vitticeps</name>
    <name type="common">central bearded dragon</name>
    <dbReference type="NCBI Taxonomy" id="103695"/>
    <lineage>
        <taxon>Eukaryota</taxon>
        <taxon>Metazoa</taxon>
        <taxon>Chordata</taxon>
        <taxon>Craniata</taxon>
        <taxon>Vertebrata</taxon>
        <taxon>Euteleostomi</taxon>
        <taxon>Lepidosauria</taxon>
        <taxon>Squamata</taxon>
        <taxon>Bifurcata</taxon>
        <taxon>Unidentata</taxon>
        <taxon>Episquamata</taxon>
        <taxon>Toxicofera</taxon>
        <taxon>Iguania</taxon>
        <taxon>Acrodonta</taxon>
        <taxon>Agamidae</taxon>
        <taxon>Amphibolurinae</taxon>
        <taxon>Pogona</taxon>
    </lineage>
</organism>
<dbReference type="PANTHER" id="PTHR46883:SF1">
    <property type="entry name" value="BARDET-BIEDL SYNDROME 12 PROTEIN"/>
    <property type="match status" value="1"/>
</dbReference>
<dbReference type="Gene3D" id="1.10.560.10">
    <property type="entry name" value="GroEL-like equatorial domain"/>
    <property type="match status" value="2"/>
</dbReference>
<dbReference type="Proteomes" id="UP001652642">
    <property type="component" value="Chromosome 5"/>
</dbReference>
<accession>A0ABM5GJE4</accession>
<protein>
    <submittedName>
        <fullName evidence="2 3">Chaperonin-containing T-complex member BBS12</fullName>
    </submittedName>
</protein>
<proteinExistence type="predicted"/>
<dbReference type="Pfam" id="PF00118">
    <property type="entry name" value="Cpn60_TCP1"/>
    <property type="match status" value="2"/>
</dbReference>
<evidence type="ECO:0000313" key="2">
    <source>
        <dbReference type="RefSeq" id="XP_020637148.2"/>
    </source>
</evidence>